<protein>
    <submittedName>
        <fullName evidence="1">Uncharacterized protein</fullName>
    </submittedName>
</protein>
<gene>
    <name evidence="1" type="ORF">NCTC11432_04324</name>
</gene>
<dbReference type="Proteomes" id="UP000279227">
    <property type="component" value="Chromosome"/>
</dbReference>
<dbReference type="KEGG" id="cgle:NCTC11432_04324"/>
<dbReference type="GeneID" id="93023774"/>
<dbReference type="EMBL" id="LR134289">
    <property type="protein sequence ID" value="VEE10700.1"/>
    <property type="molecule type" value="Genomic_DNA"/>
</dbReference>
<reference evidence="1 2" key="1">
    <citation type="submission" date="2018-12" db="EMBL/GenBank/DDBJ databases">
        <authorList>
            <consortium name="Pathogen Informatics"/>
        </authorList>
    </citation>
    <scope>NUCLEOTIDE SEQUENCE [LARGE SCALE GENOMIC DNA]</scope>
    <source>
        <strain evidence="1 2">NCTC11432</strain>
    </source>
</reference>
<name>A0A448B820_CHRGE</name>
<organism evidence="1 2">
    <name type="scientific">Chryseobacterium gleum</name>
    <name type="common">Flavobacterium gleum</name>
    <dbReference type="NCBI Taxonomy" id="250"/>
    <lineage>
        <taxon>Bacteria</taxon>
        <taxon>Pseudomonadati</taxon>
        <taxon>Bacteroidota</taxon>
        <taxon>Flavobacteriia</taxon>
        <taxon>Flavobacteriales</taxon>
        <taxon>Weeksellaceae</taxon>
        <taxon>Chryseobacterium group</taxon>
        <taxon>Chryseobacterium</taxon>
    </lineage>
</organism>
<dbReference type="STRING" id="525257.HMPREF0204_11382"/>
<accession>A0A448B820</accession>
<proteinExistence type="predicted"/>
<evidence type="ECO:0000313" key="1">
    <source>
        <dbReference type="EMBL" id="VEE10700.1"/>
    </source>
</evidence>
<sequence length="61" mass="7166">MTSEELRKQIEAIPKEELIEKVDQILSDLCQGGKKFRMTVPPNRYDSDLLIAELIRRYKES</sequence>
<dbReference type="RefSeq" id="WP_002984566.1">
    <property type="nucleotide sequence ID" value="NZ_CP068486.1"/>
</dbReference>
<dbReference type="AlphaFoldDB" id="A0A448B820"/>
<dbReference type="OrthoDB" id="9870707at2"/>
<evidence type="ECO:0000313" key="2">
    <source>
        <dbReference type="Proteomes" id="UP000279227"/>
    </source>
</evidence>